<evidence type="ECO:0000256" key="1">
    <source>
        <dbReference type="ARBA" id="ARBA00022741"/>
    </source>
</evidence>
<dbReference type="InterPro" id="IPR013126">
    <property type="entry name" value="Hsp_70_fam"/>
</dbReference>
<dbReference type="PRINTS" id="PR00301">
    <property type="entry name" value="HEATSHOCK70"/>
</dbReference>
<keyword evidence="1" id="KW-0547">Nucleotide-binding</keyword>
<dbReference type="SUPFAM" id="SSF53067">
    <property type="entry name" value="Actin-like ATPase domain"/>
    <property type="match status" value="1"/>
</dbReference>
<keyword evidence="2" id="KW-0067">ATP-binding</keyword>
<accession>A0ABU6SNQ1</accession>
<reference evidence="3 4" key="1">
    <citation type="journal article" date="2023" name="Plants (Basel)">
        <title>Bridging the Gap: Combining Genomics and Transcriptomics Approaches to Understand Stylosanthes scabra, an Orphan Legume from the Brazilian Caatinga.</title>
        <authorList>
            <person name="Ferreira-Neto J.R.C."/>
            <person name="da Silva M.D."/>
            <person name="Binneck E."/>
            <person name="de Melo N.F."/>
            <person name="da Silva R.H."/>
            <person name="de Melo A.L.T.M."/>
            <person name="Pandolfi V."/>
            <person name="Bustamante F.O."/>
            <person name="Brasileiro-Vidal A.C."/>
            <person name="Benko-Iseppon A.M."/>
        </authorList>
    </citation>
    <scope>NUCLEOTIDE SEQUENCE [LARGE SCALE GENOMIC DNA]</scope>
    <source>
        <tissue evidence="3">Leaves</tissue>
    </source>
</reference>
<dbReference type="InterPro" id="IPR043129">
    <property type="entry name" value="ATPase_NBD"/>
</dbReference>
<comment type="caution">
    <text evidence="3">The sequence shown here is derived from an EMBL/GenBank/DDBJ whole genome shotgun (WGS) entry which is preliminary data.</text>
</comment>
<dbReference type="PANTHER" id="PTHR19375">
    <property type="entry name" value="HEAT SHOCK PROTEIN 70KDA"/>
    <property type="match status" value="1"/>
</dbReference>
<dbReference type="Gene3D" id="3.30.420.40">
    <property type="match status" value="1"/>
</dbReference>
<evidence type="ECO:0000313" key="4">
    <source>
        <dbReference type="Proteomes" id="UP001341840"/>
    </source>
</evidence>
<evidence type="ECO:0000256" key="2">
    <source>
        <dbReference type="ARBA" id="ARBA00022840"/>
    </source>
</evidence>
<protein>
    <submittedName>
        <fullName evidence="3">Uncharacterized protein</fullName>
    </submittedName>
</protein>
<keyword evidence="4" id="KW-1185">Reference proteome</keyword>
<evidence type="ECO:0000313" key="3">
    <source>
        <dbReference type="EMBL" id="MED6137645.1"/>
    </source>
</evidence>
<name>A0ABU6SNQ1_9FABA</name>
<gene>
    <name evidence="3" type="ORF">PIB30_066881</name>
</gene>
<sequence>MARKYKGHAVGIDLGSTYSCVGVWQEQHCRVEIIHNDQGNRTTPSSVAFTQNQWFIGDAAKNQAAANPTNTVFGRWRESMKDMQWESTLAQHTLVLPYGRNNNVVLRSFIMTRETKQHLHTLAITAALLNGGTKSIVPDLVLQDVTPLSLGQAKRRDVMSVVIPIRETSSFCSTTTASASVTTTSVCLNNHCSTSTTNIFCSI</sequence>
<proteinExistence type="predicted"/>
<dbReference type="EMBL" id="JASCZI010061104">
    <property type="protein sequence ID" value="MED6137645.1"/>
    <property type="molecule type" value="Genomic_DNA"/>
</dbReference>
<dbReference type="Pfam" id="PF00012">
    <property type="entry name" value="HSP70"/>
    <property type="match status" value="1"/>
</dbReference>
<dbReference type="Proteomes" id="UP001341840">
    <property type="component" value="Unassembled WGS sequence"/>
</dbReference>
<organism evidence="3 4">
    <name type="scientific">Stylosanthes scabra</name>
    <dbReference type="NCBI Taxonomy" id="79078"/>
    <lineage>
        <taxon>Eukaryota</taxon>
        <taxon>Viridiplantae</taxon>
        <taxon>Streptophyta</taxon>
        <taxon>Embryophyta</taxon>
        <taxon>Tracheophyta</taxon>
        <taxon>Spermatophyta</taxon>
        <taxon>Magnoliopsida</taxon>
        <taxon>eudicotyledons</taxon>
        <taxon>Gunneridae</taxon>
        <taxon>Pentapetalae</taxon>
        <taxon>rosids</taxon>
        <taxon>fabids</taxon>
        <taxon>Fabales</taxon>
        <taxon>Fabaceae</taxon>
        <taxon>Papilionoideae</taxon>
        <taxon>50 kb inversion clade</taxon>
        <taxon>dalbergioids sensu lato</taxon>
        <taxon>Dalbergieae</taxon>
        <taxon>Pterocarpus clade</taxon>
        <taxon>Stylosanthes</taxon>
    </lineage>
</organism>